<keyword evidence="2" id="KW-1185">Reference proteome</keyword>
<reference evidence="1 2" key="1">
    <citation type="submission" date="2019-10" db="EMBL/GenBank/DDBJ databases">
        <title>Assembly and Annotation for the nematode Trichostrongylus colubriformis.</title>
        <authorList>
            <person name="Martin J."/>
        </authorList>
    </citation>
    <scope>NUCLEOTIDE SEQUENCE [LARGE SCALE GENOMIC DNA]</scope>
    <source>
        <strain evidence="1">G859</strain>
        <tissue evidence="1">Whole worm</tissue>
    </source>
</reference>
<feature type="non-terminal residue" evidence="1">
    <location>
        <position position="1"/>
    </location>
</feature>
<gene>
    <name evidence="1" type="ORF">GCK32_012039</name>
</gene>
<proteinExistence type="predicted"/>
<name>A0AAN8FI15_TRICO</name>
<dbReference type="Proteomes" id="UP001331761">
    <property type="component" value="Unassembled WGS sequence"/>
</dbReference>
<evidence type="ECO:0000313" key="1">
    <source>
        <dbReference type="EMBL" id="KAK5964313.1"/>
    </source>
</evidence>
<comment type="caution">
    <text evidence="1">The sequence shown here is derived from an EMBL/GenBank/DDBJ whole genome shotgun (WGS) entry which is preliminary data.</text>
</comment>
<organism evidence="1 2">
    <name type="scientific">Trichostrongylus colubriformis</name>
    <name type="common">Black scour worm</name>
    <dbReference type="NCBI Taxonomy" id="6319"/>
    <lineage>
        <taxon>Eukaryota</taxon>
        <taxon>Metazoa</taxon>
        <taxon>Ecdysozoa</taxon>
        <taxon>Nematoda</taxon>
        <taxon>Chromadorea</taxon>
        <taxon>Rhabditida</taxon>
        <taxon>Rhabditina</taxon>
        <taxon>Rhabditomorpha</taxon>
        <taxon>Strongyloidea</taxon>
        <taxon>Trichostrongylidae</taxon>
        <taxon>Trichostrongylus</taxon>
    </lineage>
</organism>
<evidence type="ECO:0000313" key="2">
    <source>
        <dbReference type="Proteomes" id="UP001331761"/>
    </source>
</evidence>
<protein>
    <submittedName>
        <fullName evidence="1">Uncharacterized protein</fullName>
    </submittedName>
</protein>
<accession>A0AAN8FI15</accession>
<sequence length="82" mass="9552">KYHCHLVWESEMDGTSDSLVWFSTNSTFYQSWEETIRQAVKNLRVKNSMLYPQSTQVECNVTVTPIEAQRTYNLALLCALDM</sequence>
<dbReference type="EMBL" id="WIXE01025964">
    <property type="protein sequence ID" value="KAK5964313.1"/>
    <property type="molecule type" value="Genomic_DNA"/>
</dbReference>
<dbReference type="AlphaFoldDB" id="A0AAN8FI15"/>